<dbReference type="Pfam" id="PF00027">
    <property type="entry name" value="cNMP_binding"/>
    <property type="match status" value="1"/>
</dbReference>
<dbReference type="Pfam" id="PF03445">
    <property type="entry name" value="DUF294"/>
    <property type="match status" value="1"/>
</dbReference>
<dbReference type="PROSITE" id="PS51371">
    <property type="entry name" value="CBS"/>
    <property type="match status" value="2"/>
</dbReference>
<feature type="domain" description="CBS" evidence="4">
    <location>
        <begin position="226"/>
        <end position="282"/>
    </location>
</feature>
<dbReference type="PROSITE" id="PS50042">
    <property type="entry name" value="CNMP_BINDING_3"/>
    <property type="match status" value="1"/>
</dbReference>
<dbReference type="InterPro" id="IPR018821">
    <property type="entry name" value="DUF294_put_nucleoTrafse_sb-bd"/>
</dbReference>
<dbReference type="PANTHER" id="PTHR43080">
    <property type="entry name" value="CBS DOMAIN-CONTAINING PROTEIN CBSX3, MITOCHONDRIAL"/>
    <property type="match status" value="1"/>
</dbReference>
<evidence type="ECO:0000256" key="1">
    <source>
        <dbReference type="ARBA" id="ARBA00023122"/>
    </source>
</evidence>
<dbReference type="CDD" id="cd00038">
    <property type="entry name" value="CAP_ED"/>
    <property type="match status" value="1"/>
</dbReference>
<dbReference type="InterPro" id="IPR018490">
    <property type="entry name" value="cNMP-bd_dom_sf"/>
</dbReference>
<dbReference type="InterPro" id="IPR046342">
    <property type="entry name" value="CBS_dom_sf"/>
</dbReference>
<dbReference type="SUPFAM" id="SSF51206">
    <property type="entry name" value="cAMP-binding domain-like"/>
    <property type="match status" value="1"/>
</dbReference>
<dbReference type="Gene3D" id="2.60.120.10">
    <property type="entry name" value="Jelly Rolls"/>
    <property type="match status" value="1"/>
</dbReference>
<dbReference type="GO" id="GO:0006508">
    <property type="term" value="P:proteolysis"/>
    <property type="evidence" value="ECO:0007669"/>
    <property type="project" value="UniProtKB-KW"/>
</dbReference>
<dbReference type="InterPro" id="IPR000644">
    <property type="entry name" value="CBS_dom"/>
</dbReference>
<proteinExistence type="predicted"/>
<dbReference type="PANTHER" id="PTHR43080:SF2">
    <property type="entry name" value="CBS DOMAIN-CONTAINING PROTEIN"/>
    <property type="match status" value="1"/>
</dbReference>
<protein>
    <submittedName>
        <fullName evidence="5">Prohead protease</fullName>
    </submittedName>
</protein>
<dbReference type="AlphaFoldDB" id="A0A1B4V1G0"/>
<evidence type="ECO:0000259" key="4">
    <source>
        <dbReference type="PROSITE" id="PS51371"/>
    </source>
</evidence>
<feature type="domain" description="Cyclic nucleotide-binding" evidence="3">
    <location>
        <begin position="10"/>
        <end position="114"/>
    </location>
</feature>
<dbReference type="InterPro" id="IPR000595">
    <property type="entry name" value="cNMP-bd_dom"/>
</dbReference>
<dbReference type="EMBL" id="AP014936">
    <property type="protein sequence ID" value="BAU47223.1"/>
    <property type="molecule type" value="Genomic_DNA"/>
</dbReference>
<dbReference type="SMART" id="SM00116">
    <property type="entry name" value="CBS"/>
    <property type="match status" value="2"/>
</dbReference>
<dbReference type="InterPro" id="IPR014710">
    <property type="entry name" value="RmlC-like_jellyroll"/>
</dbReference>
<keyword evidence="5" id="KW-0378">Hydrolase</keyword>
<evidence type="ECO:0000259" key="3">
    <source>
        <dbReference type="PROSITE" id="PS50042"/>
    </source>
</evidence>
<dbReference type="Proteomes" id="UP000218899">
    <property type="component" value="Chromosome"/>
</dbReference>
<evidence type="ECO:0000313" key="6">
    <source>
        <dbReference type="Proteomes" id="UP000218899"/>
    </source>
</evidence>
<dbReference type="InterPro" id="IPR005105">
    <property type="entry name" value="GlnD_Uridyltrans_N"/>
</dbReference>
<feature type="domain" description="CBS" evidence="4">
    <location>
        <begin position="161"/>
        <end position="218"/>
    </location>
</feature>
<dbReference type="SUPFAM" id="SSF54631">
    <property type="entry name" value="CBS-domain pair"/>
    <property type="match status" value="1"/>
</dbReference>
<dbReference type="Pfam" id="PF10335">
    <property type="entry name" value="DUF294_C"/>
    <property type="match status" value="1"/>
</dbReference>
<dbReference type="GO" id="GO:0008233">
    <property type="term" value="F:peptidase activity"/>
    <property type="evidence" value="ECO:0007669"/>
    <property type="project" value="UniProtKB-KW"/>
</dbReference>
<keyword evidence="6" id="KW-1185">Reference proteome</keyword>
<keyword evidence="5" id="KW-0645">Protease</keyword>
<dbReference type="CDD" id="cd17771">
    <property type="entry name" value="CBS_pair_CAP-ED_NT_Pol-beta-like_DUF294_assoc"/>
    <property type="match status" value="1"/>
</dbReference>
<evidence type="ECO:0000256" key="2">
    <source>
        <dbReference type="PROSITE-ProRule" id="PRU00703"/>
    </source>
</evidence>
<dbReference type="Gene3D" id="3.10.580.10">
    <property type="entry name" value="CBS-domain"/>
    <property type="match status" value="1"/>
</dbReference>
<sequence>MIEFLTQHAPFDRMAPQHLEFLAKRLKLGFYPRGEAVADPDSGPARRFYIIKQGRVRGETASRGPAEEGAWELVAGECFPVGALLARRPVHTVHRAVEDTFCYELDRDDFDQLLAASPVFHDFCSRRMANLLDQALTGMQGALATQVSHDAPFSAALGTLLRRTPVTCRPDIPLRAALETMSAERVGSIVVVDEARRPLGIFTLHDLLSRICARGVDIDTPIAQVMTPDPESLPPSAPAFEAAVLMARRGFSHVCVVDHGRLVGVVSERDLFSLQRVGLVNLTRAIVRAPDIAALARHGQDVHQLIDQMLAQGVAVEQLTQIITMLNDHLARRVIQLELDREGREVIPFTWLAFGSEGRREQTLKTDQDNGILFRVPEGSTADAARARLLPLARRINEGLAAIGFPLCKGNIMASNPACCLSAEEWRARFADWIDQGGPEELLKSSIFFDLRALHGDRGPVEELRSFLLARVSENRRFQRQLAENALRNTPPLGLVRDFVTVSSGEHRNAIDLKLKGTLPMVDGTRLMALAHGVGETNTPARLRALADAAVVTSDEAAAWNDAFAFVTLLRMRRHRQQASRGLPLDNYVDPDTLNGLDRRILKEAFRQARKLQTRIALDYQL</sequence>
<dbReference type="InterPro" id="IPR051257">
    <property type="entry name" value="Diverse_CBS-Domain"/>
</dbReference>
<evidence type="ECO:0000313" key="5">
    <source>
        <dbReference type="EMBL" id="BAU47223.1"/>
    </source>
</evidence>
<dbReference type="GO" id="GO:0008773">
    <property type="term" value="F:[protein-PII] uridylyltransferase activity"/>
    <property type="evidence" value="ECO:0007669"/>
    <property type="project" value="InterPro"/>
</dbReference>
<gene>
    <name evidence="5" type="ORF">SVA_0644</name>
</gene>
<accession>A0A1B4V1G0</accession>
<keyword evidence="1 2" id="KW-0129">CBS domain</keyword>
<reference evidence="5 6" key="1">
    <citation type="submission" date="2015-08" db="EMBL/GenBank/DDBJ databases">
        <title>Complete genome sequence of Sulfurifustis variabilis.</title>
        <authorList>
            <person name="Miura A."/>
            <person name="Kojima H."/>
            <person name="Fukui M."/>
        </authorList>
    </citation>
    <scope>NUCLEOTIDE SEQUENCE [LARGE SCALE GENOMIC DNA]</scope>
    <source>
        <strain evidence="6">skN76</strain>
    </source>
</reference>
<dbReference type="KEGG" id="sva:SVA_0644"/>
<dbReference type="Pfam" id="PF00571">
    <property type="entry name" value="CBS"/>
    <property type="match status" value="2"/>
</dbReference>
<dbReference type="CDD" id="cd05401">
    <property type="entry name" value="NT_GlnE_GlnD_like"/>
    <property type="match status" value="1"/>
</dbReference>
<organism evidence="5 6">
    <name type="scientific">Sulfurifustis variabilis</name>
    <dbReference type="NCBI Taxonomy" id="1675686"/>
    <lineage>
        <taxon>Bacteria</taxon>
        <taxon>Pseudomonadati</taxon>
        <taxon>Pseudomonadota</taxon>
        <taxon>Gammaproteobacteria</taxon>
        <taxon>Acidiferrobacterales</taxon>
        <taxon>Acidiferrobacteraceae</taxon>
        <taxon>Sulfurifustis</taxon>
    </lineage>
</organism>
<name>A0A1B4V1G0_9GAMM</name>